<proteinExistence type="predicted"/>
<name>A0A0M4HC92_9MICO</name>
<evidence type="ECO:0000313" key="2">
    <source>
        <dbReference type="Proteomes" id="UP000503164"/>
    </source>
</evidence>
<gene>
    <name evidence="1" type="ORF">GW570_00705</name>
</gene>
<protein>
    <submittedName>
        <fullName evidence="1">Uncharacterized protein</fullName>
    </submittedName>
</protein>
<reference evidence="1 2" key="1">
    <citation type="journal article" date="2020" name="Mol. Plant Pathol.">
        <title>Plasmid composition and the chpG gene determine the virulence level of Clavibacter capsici natural isolates in pepper.</title>
        <authorList>
            <person name="Hwang I.S."/>
            <person name="Lee H.M."/>
            <person name="Oh E.J."/>
            <person name="Lee S."/>
            <person name="Heu S."/>
            <person name="Oh C.S."/>
        </authorList>
    </citation>
    <scope>NUCLEOTIDE SEQUENCE [LARGE SCALE GENOMIC DNA]</scope>
    <source>
        <strain evidence="1 2">1101</strain>
    </source>
</reference>
<keyword evidence="2" id="KW-1185">Reference proteome</keyword>
<dbReference type="EMBL" id="CP048049">
    <property type="protein sequence ID" value="QIS43724.1"/>
    <property type="molecule type" value="Genomic_DNA"/>
</dbReference>
<dbReference type="RefSeq" id="WP_053773353.1">
    <property type="nucleotide sequence ID" value="NZ_CP012573.1"/>
</dbReference>
<dbReference type="KEGG" id="ccap:AES38_00700"/>
<evidence type="ECO:0000313" key="1">
    <source>
        <dbReference type="EMBL" id="QIS43724.1"/>
    </source>
</evidence>
<organism evidence="1 2">
    <name type="scientific">Clavibacter capsici</name>
    <dbReference type="NCBI Taxonomy" id="1874630"/>
    <lineage>
        <taxon>Bacteria</taxon>
        <taxon>Bacillati</taxon>
        <taxon>Actinomycetota</taxon>
        <taxon>Actinomycetes</taxon>
        <taxon>Micrococcales</taxon>
        <taxon>Microbacteriaceae</taxon>
        <taxon>Clavibacter</taxon>
    </lineage>
</organism>
<sequence length="80" mass="8423">MGAGDIDEVEAGKVRTLTGISAFTLMLGLLIVGLAPDLSAAGGFRWSAPSWLYAGIFVLFGLAGLVSAMRAIRLRRRSRG</sequence>
<dbReference type="AlphaFoldDB" id="A0A0M4HC92"/>
<accession>A0A0M4HC92</accession>
<dbReference type="Proteomes" id="UP000503164">
    <property type="component" value="Chromosome"/>
</dbReference>